<protein>
    <submittedName>
        <fullName evidence="1">Uncharacterized protein</fullName>
    </submittedName>
</protein>
<keyword evidence="2" id="KW-1185">Reference proteome</keyword>
<dbReference type="EMBL" id="FXYD01000001">
    <property type="protein sequence ID" value="SMX31600.1"/>
    <property type="molecule type" value="Genomic_DNA"/>
</dbReference>
<dbReference type="AlphaFoldDB" id="A0A238JLP0"/>
<organism evidence="1 2">
    <name type="scientific">Octadecabacter ascidiaceicola</name>
    <dbReference type="NCBI Taxonomy" id="1655543"/>
    <lineage>
        <taxon>Bacteria</taxon>
        <taxon>Pseudomonadati</taxon>
        <taxon>Pseudomonadota</taxon>
        <taxon>Alphaproteobacteria</taxon>
        <taxon>Rhodobacterales</taxon>
        <taxon>Roseobacteraceae</taxon>
        <taxon>Octadecabacter</taxon>
    </lineage>
</organism>
<evidence type="ECO:0000313" key="1">
    <source>
        <dbReference type="EMBL" id="SMX31600.1"/>
    </source>
</evidence>
<reference evidence="2" key="1">
    <citation type="submission" date="2017-05" db="EMBL/GenBank/DDBJ databases">
        <authorList>
            <person name="Rodrigo-Torres L."/>
            <person name="Arahal R. D."/>
            <person name="Lucena T."/>
        </authorList>
    </citation>
    <scope>NUCLEOTIDE SEQUENCE [LARGE SCALE GENOMIC DNA]</scope>
    <source>
        <strain evidence="2">CECT 8868</strain>
    </source>
</reference>
<sequence length="153" mass="17457">MCPIQAYSWMGHAILPVDYEIFADPTLVYIRYYGHVKTAEIMDALTRFASSYAHLAGQTHFFDFSKITSYEVDYPLFFKFMAKLTDIYPAEVGQQLNVFFAPPGPPAEMAEMARNPWEGSDKILIRTAQTQEQAFEILGWPRPDVVAHMEAHA</sequence>
<proteinExistence type="predicted"/>
<accession>A0A238JLP0</accession>
<dbReference type="Proteomes" id="UP000203464">
    <property type="component" value="Unassembled WGS sequence"/>
</dbReference>
<gene>
    <name evidence="1" type="ORF">OCA8868_00443</name>
</gene>
<evidence type="ECO:0000313" key="2">
    <source>
        <dbReference type="Proteomes" id="UP000203464"/>
    </source>
</evidence>
<name>A0A238JLP0_9RHOB</name>